<evidence type="ECO:0000256" key="1">
    <source>
        <dbReference type="ARBA" id="ARBA00004651"/>
    </source>
</evidence>
<feature type="transmembrane region" description="Helical" evidence="6">
    <location>
        <begin position="118"/>
        <end position="141"/>
    </location>
</feature>
<gene>
    <name evidence="7" type="ORF">PUN28_016892</name>
</gene>
<sequence length="201" mass="24408">MWYLKHFHCFSKAILLPFIINHAAHINMLYDFVYMLLLRYIKSQFERINNYIQELKEQKKDKVKYEWTISTSPSIHQDLIGKDSREQKIWILMHIHFKLCSISYDLNTVFGWQMVSHVITFHFFTVYVIYNLYVVTVLIYAKCCNRLVDLYCMCFWIVVHITKMIVFNYICEGVCTKVQKIYIFVTNYEDIQFTLRIYILV</sequence>
<evidence type="ECO:0000256" key="4">
    <source>
        <dbReference type="ARBA" id="ARBA00022989"/>
    </source>
</evidence>
<dbReference type="AlphaFoldDB" id="A0AAW2EQD9"/>
<evidence type="ECO:0000313" key="8">
    <source>
        <dbReference type="Proteomes" id="UP001430953"/>
    </source>
</evidence>
<feature type="transmembrane region" description="Helical" evidence="6">
    <location>
        <begin position="148"/>
        <end position="170"/>
    </location>
</feature>
<keyword evidence="2" id="KW-1003">Cell membrane</keyword>
<protein>
    <submittedName>
        <fullName evidence="7">Uncharacterized protein</fullName>
    </submittedName>
</protein>
<evidence type="ECO:0000313" key="7">
    <source>
        <dbReference type="EMBL" id="KAL0105528.1"/>
    </source>
</evidence>
<keyword evidence="3 6" id="KW-0812">Transmembrane</keyword>
<keyword evidence="4 6" id="KW-1133">Transmembrane helix</keyword>
<dbReference type="Proteomes" id="UP001430953">
    <property type="component" value="Unassembled WGS sequence"/>
</dbReference>
<keyword evidence="8" id="KW-1185">Reference proteome</keyword>
<evidence type="ECO:0000256" key="5">
    <source>
        <dbReference type="ARBA" id="ARBA00023136"/>
    </source>
</evidence>
<evidence type="ECO:0000256" key="2">
    <source>
        <dbReference type="ARBA" id="ARBA00022475"/>
    </source>
</evidence>
<keyword evidence="5 6" id="KW-0472">Membrane</keyword>
<evidence type="ECO:0000256" key="6">
    <source>
        <dbReference type="SAM" id="Phobius"/>
    </source>
</evidence>
<proteinExistence type="predicted"/>
<dbReference type="Pfam" id="PF08395">
    <property type="entry name" value="7tm_7"/>
    <property type="match status" value="1"/>
</dbReference>
<dbReference type="GO" id="GO:0005886">
    <property type="term" value="C:plasma membrane"/>
    <property type="evidence" value="ECO:0007669"/>
    <property type="project" value="UniProtKB-SubCell"/>
</dbReference>
<feature type="transmembrane region" description="Helical" evidence="6">
    <location>
        <begin position="14"/>
        <end position="37"/>
    </location>
</feature>
<dbReference type="EMBL" id="JADYXP020000019">
    <property type="protein sequence ID" value="KAL0105528.1"/>
    <property type="molecule type" value="Genomic_DNA"/>
</dbReference>
<organism evidence="7 8">
    <name type="scientific">Cardiocondyla obscurior</name>
    <dbReference type="NCBI Taxonomy" id="286306"/>
    <lineage>
        <taxon>Eukaryota</taxon>
        <taxon>Metazoa</taxon>
        <taxon>Ecdysozoa</taxon>
        <taxon>Arthropoda</taxon>
        <taxon>Hexapoda</taxon>
        <taxon>Insecta</taxon>
        <taxon>Pterygota</taxon>
        <taxon>Neoptera</taxon>
        <taxon>Endopterygota</taxon>
        <taxon>Hymenoptera</taxon>
        <taxon>Apocrita</taxon>
        <taxon>Aculeata</taxon>
        <taxon>Formicoidea</taxon>
        <taxon>Formicidae</taxon>
        <taxon>Myrmicinae</taxon>
        <taxon>Cardiocondyla</taxon>
    </lineage>
</organism>
<comment type="caution">
    <text evidence="7">The sequence shown here is derived from an EMBL/GenBank/DDBJ whole genome shotgun (WGS) entry which is preliminary data.</text>
</comment>
<reference evidence="7 8" key="1">
    <citation type="submission" date="2023-03" db="EMBL/GenBank/DDBJ databases">
        <title>High recombination rates correlate with genetic variation in Cardiocondyla obscurior ants.</title>
        <authorList>
            <person name="Errbii M."/>
        </authorList>
    </citation>
    <scope>NUCLEOTIDE SEQUENCE [LARGE SCALE GENOMIC DNA]</scope>
    <source>
        <strain evidence="7">Alpha-2009</strain>
        <tissue evidence="7">Whole body</tissue>
    </source>
</reference>
<accession>A0AAW2EQD9</accession>
<dbReference type="InterPro" id="IPR013604">
    <property type="entry name" value="7TM_chemorcpt"/>
</dbReference>
<evidence type="ECO:0000256" key="3">
    <source>
        <dbReference type="ARBA" id="ARBA00022692"/>
    </source>
</evidence>
<dbReference type="GO" id="GO:0050909">
    <property type="term" value="P:sensory perception of taste"/>
    <property type="evidence" value="ECO:0007669"/>
    <property type="project" value="InterPro"/>
</dbReference>
<comment type="subcellular location">
    <subcellularLocation>
        <location evidence="1">Cell membrane</location>
        <topology evidence="1">Multi-pass membrane protein</topology>
    </subcellularLocation>
</comment>
<name>A0AAW2EQD9_9HYME</name>